<dbReference type="InterPro" id="IPR050469">
    <property type="entry name" value="Diguanylate_Cyclase"/>
</dbReference>
<dbReference type="GO" id="GO:0043709">
    <property type="term" value="P:cell adhesion involved in single-species biofilm formation"/>
    <property type="evidence" value="ECO:0007669"/>
    <property type="project" value="TreeGrafter"/>
</dbReference>
<dbReference type="SUPFAM" id="SSF55781">
    <property type="entry name" value="GAF domain-like"/>
    <property type="match status" value="1"/>
</dbReference>
<name>A0A1H1JZJ7_9BURK</name>
<protein>
    <recommendedName>
        <fullName evidence="1">diguanylate cyclase</fullName>
        <ecNumber evidence="1">2.7.7.65</ecNumber>
    </recommendedName>
</protein>
<gene>
    <name evidence="5" type="ORF">SAMN05445850_5996</name>
</gene>
<dbReference type="PANTHER" id="PTHR45138:SF9">
    <property type="entry name" value="DIGUANYLATE CYCLASE DGCM-RELATED"/>
    <property type="match status" value="1"/>
</dbReference>
<dbReference type="Gene3D" id="3.30.450.40">
    <property type="match status" value="1"/>
</dbReference>
<dbReference type="FunFam" id="3.30.70.270:FF:000001">
    <property type="entry name" value="Diguanylate cyclase domain protein"/>
    <property type="match status" value="1"/>
</dbReference>
<proteinExistence type="predicted"/>
<evidence type="ECO:0000256" key="3">
    <source>
        <dbReference type="SAM" id="MobiDB-lite"/>
    </source>
</evidence>
<dbReference type="SMART" id="SM00267">
    <property type="entry name" value="GGDEF"/>
    <property type="match status" value="1"/>
</dbReference>
<feature type="region of interest" description="Disordered" evidence="3">
    <location>
        <begin position="1"/>
        <end position="21"/>
    </location>
</feature>
<sequence length="412" mass="44873">MNAGRPADTSRACPQDPGGSAVISRVGASTPLRLQGRATDTVTNLAQTPLAERLRTLVDTVQHNERTLRRFQNVELRLIGAQDFASFLDTLFSHLPREFSLANVVLWLDERAPMLLELLEPGNLRALDHAQLKTSREGGLVAQSLCEDDRPWLGRPGELDDDTRRAFFGAAPAHVPASAILLPLAAGTSVSGYLCLGSDDPARFGAGMATDILERFASIVTASLDNVAHRERLRQLGMTDSLTGLANRRYFDERLREELMRAARYRVPVACLFIDIDGFKRINDSHGHQSGDRALAAVAACVRQQVRLGDTVARYGGEEFAALLQGDRSDALTVAERVRRAVENLDVRDEHGVLIALTVSIGVAGRVVAGSPAEAMSLGQAMMDEADRAMYQAKRNGRNRIEAQVDALDEQG</sequence>
<dbReference type="Pfam" id="PF00990">
    <property type="entry name" value="GGDEF"/>
    <property type="match status" value="1"/>
</dbReference>
<keyword evidence="6" id="KW-1185">Reference proteome</keyword>
<dbReference type="NCBIfam" id="TIGR00254">
    <property type="entry name" value="GGDEF"/>
    <property type="match status" value="1"/>
</dbReference>
<dbReference type="InterPro" id="IPR029787">
    <property type="entry name" value="Nucleotide_cyclase"/>
</dbReference>
<dbReference type="InterPro" id="IPR029016">
    <property type="entry name" value="GAF-like_dom_sf"/>
</dbReference>
<dbReference type="GO" id="GO:0005886">
    <property type="term" value="C:plasma membrane"/>
    <property type="evidence" value="ECO:0007669"/>
    <property type="project" value="TreeGrafter"/>
</dbReference>
<organism evidence="5 6">
    <name type="scientific">Paraburkholderia tuberum</name>
    <dbReference type="NCBI Taxonomy" id="157910"/>
    <lineage>
        <taxon>Bacteria</taxon>
        <taxon>Pseudomonadati</taxon>
        <taxon>Pseudomonadota</taxon>
        <taxon>Betaproteobacteria</taxon>
        <taxon>Burkholderiales</taxon>
        <taxon>Burkholderiaceae</taxon>
        <taxon>Paraburkholderia</taxon>
    </lineage>
</organism>
<dbReference type="AlphaFoldDB" id="A0A1H1JZJ7"/>
<dbReference type="STRING" id="157910.SAMN05445850_5996"/>
<feature type="domain" description="GGDEF" evidence="4">
    <location>
        <begin position="267"/>
        <end position="406"/>
    </location>
</feature>
<evidence type="ECO:0000256" key="2">
    <source>
        <dbReference type="ARBA" id="ARBA00034247"/>
    </source>
</evidence>
<dbReference type="CDD" id="cd01949">
    <property type="entry name" value="GGDEF"/>
    <property type="match status" value="1"/>
</dbReference>
<evidence type="ECO:0000313" key="6">
    <source>
        <dbReference type="Proteomes" id="UP000199365"/>
    </source>
</evidence>
<evidence type="ECO:0000256" key="1">
    <source>
        <dbReference type="ARBA" id="ARBA00012528"/>
    </source>
</evidence>
<dbReference type="PANTHER" id="PTHR45138">
    <property type="entry name" value="REGULATORY COMPONENTS OF SENSORY TRANSDUCTION SYSTEM"/>
    <property type="match status" value="1"/>
</dbReference>
<dbReference type="GO" id="GO:0052621">
    <property type="term" value="F:diguanylate cyclase activity"/>
    <property type="evidence" value="ECO:0007669"/>
    <property type="project" value="UniProtKB-EC"/>
</dbReference>
<evidence type="ECO:0000313" key="5">
    <source>
        <dbReference type="EMBL" id="SDR55067.1"/>
    </source>
</evidence>
<dbReference type="Gene3D" id="3.30.70.270">
    <property type="match status" value="1"/>
</dbReference>
<dbReference type="Proteomes" id="UP000199365">
    <property type="component" value="Unassembled WGS sequence"/>
</dbReference>
<dbReference type="GO" id="GO:1902201">
    <property type="term" value="P:negative regulation of bacterial-type flagellum-dependent cell motility"/>
    <property type="evidence" value="ECO:0007669"/>
    <property type="project" value="TreeGrafter"/>
</dbReference>
<dbReference type="InterPro" id="IPR000160">
    <property type="entry name" value="GGDEF_dom"/>
</dbReference>
<dbReference type="EC" id="2.7.7.65" evidence="1"/>
<dbReference type="PROSITE" id="PS50887">
    <property type="entry name" value="GGDEF"/>
    <property type="match status" value="1"/>
</dbReference>
<reference evidence="6" key="1">
    <citation type="submission" date="2016-10" db="EMBL/GenBank/DDBJ databases">
        <authorList>
            <person name="Varghese N."/>
            <person name="Submissions S."/>
        </authorList>
    </citation>
    <scope>NUCLEOTIDE SEQUENCE [LARGE SCALE GENOMIC DNA]</scope>
    <source>
        <strain evidence="6">DUS833</strain>
    </source>
</reference>
<comment type="catalytic activity">
    <reaction evidence="2">
        <text>2 GTP = 3',3'-c-di-GMP + 2 diphosphate</text>
        <dbReference type="Rhea" id="RHEA:24898"/>
        <dbReference type="ChEBI" id="CHEBI:33019"/>
        <dbReference type="ChEBI" id="CHEBI:37565"/>
        <dbReference type="ChEBI" id="CHEBI:58805"/>
        <dbReference type="EC" id="2.7.7.65"/>
    </reaction>
</comment>
<dbReference type="InterPro" id="IPR043128">
    <property type="entry name" value="Rev_trsase/Diguanyl_cyclase"/>
</dbReference>
<evidence type="ECO:0000259" key="4">
    <source>
        <dbReference type="PROSITE" id="PS50887"/>
    </source>
</evidence>
<accession>A0A1H1JZJ7</accession>
<dbReference type="SUPFAM" id="SSF55073">
    <property type="entry name" value="Nucleotide cyclase"/>
    <property type="match status" value="1"/>
</dbReference>
<dbReference type="EMBL" id="FNKX01000002">
    <property type="protein sequence ID" value="SDR55067.1"/>
    <property type="molecule type" value="Genomic_DNA"/>
</dbReference>